<proteinExistence type="predicted"/>
<dbReference type="InterPro" id="IPR016071">
    <property type="entry name" value="Staphylococal_nuclease_OB-fold"/>
</dbReference>
<dbReference type="Proteomes" id="UP001595556">
    <property type="component" value="Unassembled WGS sequence"/>
</dbReference>
<dbReference type="PANTHER" id="PTHR12302:SF3">
    <property type="entry name" value="SERINE_THREONINE-PROTEIN KINASE 31"/>
    <property type="match status" value="1"/>
</dbReference>
<dbReference type="PROSITE" id="PS50830">
    <property type="entry name" value="TNASE_3"/>
    <property type="match status" value="1"/>
</dbReference>
<dbReference type="PANTHER" id="PTHR12302">
    <property type="entry name" value="EBNA2 BINDING PROTEIN P100"/>
    <property type="match status" value="1"/>
</dbReference>
<feature type="signal peptide" evidence="4">
    <location>
        <begin position="1"/>
        <end position="19"/>
    </location>
</feature>
<evidence type="ECO:0000259" key="5">
    <source>
        <dbReference type="PROSITE" id="PS50830"/>
    </source>
</evidence>
<gene>
    <name evidence="6" type="ORF">ACFOEN_09390</name>
</gene>
<keyword evidence="4" id="KW-0732">Signal</keyword>
<dbReference type="RefSeq" id="WP_377303285.1">
    <property type="nucleotide sequence ID" value="NZ_CP180191.1"/>
</dbReference>
<evidence type="ECO:0000256" key="1">
    <source>
        <dbReference type="ARBA" id="ARBA00022722"/>
    </source>
</evidence>
<keyword evidence="1" id="KW-0540">Nuclease</keyword>
<dbReference type="SMART" id="SM00318">
    <property type="entry name" value="SNc"/>
    <property type="match status" value="1"/>
</dbReference>
<dbReference type="Pfam" id="PF00565">
    <property type="entry name" value="SNase"/>
    <property type="match status" value="1"/>
</dbReference>
<accession>A0ABV7H1R3</accession>
<evidence type="ECO:0000313" key="6">
    <source>
        <dbReference type="EMBL" id="MFC3147854.1"/>
    </source>
</evidence>
<reference evidence="7" key="1">
    <citation type="journal article" date="2019" name="Int. J. Syst. Evol. Microbiol.">
        <title>The Global Catalogue of Microorganisms (GCM) 10K type strain sequencing project: providing services to taxonomists for standard genome sequencing and annotation.</title>
        <authorList>
            <consortium name="The Broad Institute Genomics Platform"/>
            <consortium name="The Broad Institute Genome Sequencing Center for Infectious Disease"/>
            <person name="Wu L."/>
            <person name="Ma J."/>
        </authorList>
    </citation>
    <scope>NUCLEOTIDE SEQUENCE [LARGE SCALE GENOMIC DNA]</scope>
    <source>
        <strain evidence="7">KCTC 52168</strain>
    </source>
</reference>
<protein>
    <submittedName>
        <fullName evidence="6">Thermonuclease family protein</fullName>
    </submittedName>
</protein>
<dbReference type="InterPro" id="IPR035437">
    <property type="entry name" value="SNase_OB-fold_sf"/>
</dbReference>
<organism evidence="6 7">
    <name type="scientific">Piscinibacterium candidicorallinum</name>
    <dbReference type="NCBI Taxonomy" id="1793872"/>
    <lineage>
        <taxon>Bacteria</taxon>
        <taxon>Pseudomonadati</taxon>
        <taxon>Pseudomonadota</taxon>
        <taxon>Betaproteobacteria</taxon>
        <taxon>Burkholderiales</taxon>
        <taxon>Piscinibacterium</taxon>
    </lineage>
</organism>
<feature type="domain" description="TNase-like" evidence="5">
    <location>
        <begin position="27"/>
        <end position="154"/>
    </location>
</feature>
<dbReference type="SUPFAM" id="SSF50199">
    <property type="entry name" value="Staphylococcal nuclease"/>
    <property type="match status" value="1"/>
</dbReference>
<keyword evidence="7" id="KW-1185">Reference proteome</keyword>
<evidence type="ECO:0000313" key="7">
    <source>
        <dbReference type="Proteomes" id="UP001595556"/>
    </source>
</evidence>
<sequence length="174" mass="19633">MKQVLAALTLLCVGAGALAADPPTEGPRLSGRVMKVLDGDTFSFSSSARERFVVRFNAIDTPEQLQRGGAEATRALRELLRARPVSVVCYKRDERERRICRVFNARGDVGLQMVEAGAAWHFRRFESEQTPAERAAYRAAEDRARTARLGLWATPNPMPPWDCRERLRNMQRCE</sequence>
<evidence type="ECO:0000256" key="2">
    <source>
        <dbReference type="ARBA" id="ARBA00022759"/>
    </source>
</evidence>
<dbReference type="EMBL" id="JBHRTI010000004">
    <property type="protein sequence ID" value="MFC3147854.1"/>
    <property type="molecule type" value="Genomic_DNA"/>
</dbReference>
<keyword evidence="2" id="KW-0255">Endonuclease</keyword>
<evidence type="ECO:0000256" key="4">
    <source>
        <dbReference type="SAM" id="SignalP"/>
    </source>
</evidence>
<name>A0ABV7H1R3_9BURK</name>
<dbReference type="Gene3D" id="2.40.50.90">
    <property type="match status" value="1"/>
</dbReference>
<keyword evidence="3" id="KW-0378">Hydrolase</keyword>
<feature type="chain" id="PRO_5046162713" evidence="4">
    <location>
        <begin position="20"/>
        <end position="174"/>
    </location>
</feature>
<evidence type="ECO:0000256" key="3">
    <source>
        <dbReference type="ARBA" id="ARBA00022801"/>
    </source>
</evidence>
<comment type="caution">
    <text evidence="6">The sequence shown here is derived from an EMBL/GenBank/DDBJ whole genome shotgun (WGS) entry which is preliminary data.</text>
</comment>